<feature type="transmembrane region" description="Helical" evidence="2">
    <location>
        <begin position="80"/>
        <end position="103"/>
    </location>
</feature>
<name>A0ABX6EPC0_KLUMA</name>
<evidence type="ECO:0008006" key="5">
    <source>
        <dbReference type="Google" id="ProtNLM"/>
    </source>
</evidence>
<evidence type="ECO:0000256" key="1">
    <source>
        <dbReference type="SAM" id="MobiDB-lite"/>
    </source>
</evidence>
<gene>
    <name evidence="3" type="ORF">FIM1_402</name>
</gene>
<feature type="transmembrane region" description="Helical" evidence="2">
    <location>
        <begin position="109"/>
        <end position="131"/>
    </location>
</feature>
<reference evidence="3 4" key="2">
    <citation type="submission" date="2019-11" db="EMBL/GenBank/DDBJ databases">
        <authorList>
            <person name="Lu H."/>
        </authorList>
    </citation>
    <scope>NUCLEOTIDE SEQUENCE [LARGE SCALE GENOMIC DNA]</scope>
    <source>
        <strain evidence="3 4">FIM1</strain>
    </source>
</reference>
<proteinExistence type="predicted"/>
<dbReference type="Proteomes" id="UP000422736">
    <property type="component" value="Chromosome 1"/>
</dbReference>
<accession>A0ABX6EPC0</accession>
<evidence type="ECO:0000313" key="3">
    <source>
        <dbReference type="EMBL" id="QGN13757.1"/>
    </source>
</evidence>
<organism evidence="3 4">
    <name type="scientific">Kluyveromyces marxianus</name>
    <name type="common">Yeast</name>
    <name type="synonym">Candida kefyr</name>
    <dbReference type="NCBI Taxonomy" id="4911"/>
    <lineage>
        <taxon>Eukaryota</taxon>
        <taxon>Fungi</taxon>
        <taxon>Dikarya</taxon>
        <taxon>Ascomycota</taxon>
        <taxon>Saccharomycotina</taxon>
        <taxon>Saccharomycetes</taxon>
        <taxon>Saccharomycetales</taxon>
        <taxon>Saccharomycetaceae</taxon>
        <taxon>Kluyveromyces</taxon>
    </lineage>
</organism>
<protein>
    <recommendedName>
        <fullName evidence="5">Protein LDB16</fullName>
    </recommendedName>
</protein>
<keyword evidence="2" id="KW-1133">Transmembrane helix</keyword>
<keyword evidence="4" id="KW-1185">Reference proteome</keyword>
<keyword evidence="2" id="KW-0472">Membrane</keyword>
<evidence type="ECO:0000313" key="4">
    <source>
        <dbReference type="Proteomes" id="UP000422736"/>
    </source>
</evidence>
<sequence length="323" mass="36268">MDLPPIVDNIFKCAPQVAGTVYHYSVKFCWSIACKIVGNIWRIFVEPLSRFINGVFFVPVRIILRNLFEFALLPVNMPLYILFGTNLSNLLLTFDTNAGLFALVMFSQYVISTFIFGVSLGVISGVLLSAFHKSMPIPNYYYEPSIRRSFGYIKDVIWKVVFKLIGIELESPEISPEPNSFNVPVYEHPIVQTQQKLTDPEQVVSVKESSTFKDAQEYPYTESSSSSSSNANSDLNIHATSISDLGASSQGIDLGNMTPMSMPDTNGEEDYDIDETSEITRLWDSDNSYAADTARTEGVDDISQLVYRNRIKKAIDNIDLRNL</sequence>
<evidence type="ECO:0000256" key="2">
    <source>
        <dbReference type="SAM" id="Phobius"/>
    </source>
</evidence>
<feature type="region of interest" description="Disordered" evidence="1">
    <location>
        <begin position="248"/>
        <end position="269"/>
    </location>
</feature>
<reference evidence="3 4" key="1">
    <citation type="submission" date="2016-03" db="EMBL/GenBank/DDBJ databases">
        <title>How can Kluyveromyces marxianus grow so fast - potential evolutionary course in Saccharomyces Complex revealed by comparative genomics.</title>
        <authorList>
            <person name="Mo W."/>
            <person name="Lu W."/>
            <person name="Yang X."/>
            <person name="Qi J."/>
            <person name="Lv H."/>
        </authorList>
    </citation>
    <scope>NUCLEOTIDE SEQUENCE [LARGE SCALE GENOMIC DNA]</scope>
    <source>
        <strain evidence="3 4">FIM1</strain>
    </source>
</reference>
<dbReference type="EMBL" id="CP015054">
    <property type="protein sequence ID" value="QGN13757.1"/>
    <property type="molecule type" value="Genomic_DNA"/>
</dbReference>
<keyword evidence="2" id="KW-0812">Transmembrane</keyword>